<dbReference type="InterPro" id="IPR015943">
    <property type="entry name" value="WD40/YVTN_repeat-like_dom_sf"/>
</dbReference>
<accession>A0A2H4U6V1</accession>
<dbReference type="SUPFAM" id="SSF49373">
    <property type="entry name" value="Invasin/intimin cell-adhesion fragments"/>
    <property type="match status" value="1"/>
</dbReference>
<feature type="domain" description="Bacterial Ig-like" evidence="2">
    <location>
        <begin position="992"/>
        <end position="1059"/>
    </location>
</feature>
<dbReference type="Pfam" id="PF16640">
    <property type="entry name" value="Big_3_5"/>
    <property type="match status" value="2"/>
</dbReference>
<feature type="domain" description="Bacterial Ig-like" evidence="2">
    <location>
        <begin position="1692"/>
        <end position="1766"/>
    </location>
</feature>
<dbReference type="Pfam" id="PF13360">
    <property type="entry name" value="PQQ_2"/>
    <property type="match status" value="1"/>
</dbReference>
<evidence type="ECO:0000259" key="2">
    <source>
        <dbReference type="Pfam" id="PF16640"/>
    </source>
</evidence>
<dbReference type="InterPro" id="IPR032109">
    <property type="entry name" value="Big_3_5"/>
</dbReference>
<feature type="domain" description="Pyrrolo-quinoline quinone repeat" evidence="1">
    <location>
        <begin position="1263"/>
        <end position="1511"/>
    </location>
</feature>
<dbReference type="Gene3D" id="2.130.10.10">
    <property type="entry name" value="YVTN repeat-like/Quinoprotein amine dehydrogenase"/>
    <property type="match status" value="1"/>
</dbReference>
<dbReference type="InterPro" id="IPR008964">
    <property type="entry name" value="Invasin/intimin_cell_adhesion"/>
</dbReference>
<name>A0A2H4U6V1_METSM</name>
<dbReference type="SUPFAM" id="SSF51126">
    <property type="entry name" value="Pectin lyase-like"/>
    <property type="match status" value="2"/>
</dbReference>
<proteinExistence type="predicted"/>
<sequence length="2193" mass="235789">MKFNKQFFLGIMLLVLLLGVSSVSANDLNEDNSSYIGLDDSSMVIMEDSAQAGSDVNAQAGNPSDDVIIVNNWGELKTYCEKTDKNYVLQLKENTNFYPENGDDISNQITVRNNVTILGNTGAYIGDVSPKASTLFYTPISTPENSGISLKLVNLTFKFISVSKLSSLDGGMVVELAGDCTGNLLENCTFDNITALSGHSCVYYIKKGYTTVRNCNFTNINTCFGVLSIYDPDAGLNCNTSHMLVENSYFENNYATTEPGCINNCGQLIVKNSTFYKNSAFWWAGAIHTHSGANTTIYDSNFTDNVAGWNGGALYTYSYLQIYNTTFTSNNCTTNNGGGAIGACFYGTNPHIYIENSLFQYNTNNCWSLTNESTTGTGRGGAISIMDAGDLDVYNTTFIANSASIGTAICANQAQGYGSPNVRLIGNKFINHTVVGDVLIIDLSKSELELSDNYYYNNSLVFSKTKLSEEERIGNTTVLNIQFKLKNDKYYDSNILSKSGYFVYVDGVYLKTVYSESFNLTFNDGKEHKVYVRSVAGVSNSNNLTVNGVPVQYIYVSVNGNDNNNGSKNAPVRTIAKAISLNTNGIYILEGNYREYGLNINSDLKIVGDGKVIIGGISSADPVFKISNSANVSFNNLKFADISNGEIINGLAAGEVEISGCEFYSNNQKGILVNVANLLISDSKFENNNVFKCIYTNYLEMRNCEFVNNTANEKKSTSEVGNLIYLDLKDQQGIISGTFFENNNVYQGCIYVKSSDFNQGLEIAGSVFINNTGVFRGGCLYADSSSSSNYPITISSSVFIDNFAQSGSVAFVMKKCVLTATNSIFLGNKEKSPSLGEVFSTVGSSAKFAIDNNWWGNTAENATTAPRKGLNNWLFLNVTGNVDKLNFNENGIITVDLANVINSNGEISKYDAGDKLPLDTLNITSVNGITTTVGDKFVDGKIQVIFTPTATGEASVTTDLYGVTSTIKFNVGKTLSDLHIYTNDIKVNEDLVIKVALESSRPTGTVTVNINNKSYTINLVNGTGFTTISGLAGGEYEITAKYNGDDNYEEAIATSSVKVNKIASSMDIKVSLGKYTTIVVNLPEDATGEVMFTVDVESETATIEEGKAYVVLFDLDEGVHTVHAVYGGDNNYFGCEASEQFSKTKLNSTLTVNANDAKVGEDVVVSVIVMPAPGSDGSSVNITIGDKSTIVKVDKDTGKASLKVSDLAAGNYTVKVVYSGNGLYNGCENTTNIKITGYSVPQWGNDGFDTKNTGKTNYTGNSNGAAIWNYVVSGSQINGSMAIDNAGNIYVACNDGIYSFTSNGSLRWKFEGSFGREISSGIAISRDVIIAPKAGDAIYFINSTTGKKYNSNIWQGSSIFSPVVDENANVYISSEYQYSSGSYNLVIIPYNMWKYGGTPTMIDLGSQPVSAPTLLGNGLVAVNTKDGLKIINVTSKTVIGSFVGIGVVGRPVVDSSDVIYVFDKDGKVNALSANNKLWTTEIAINGSTLALDEENSALYTVGSDGNVYKIDIFNKGAASVFYNLGGNASSIMIDNDGTVYIGSDNGKVSAITSEAKLLWTFAAESPIKGPIVMDKNGTVYVYSSKTVYAVGMGKITPAIDVNAEDVKVGEDVIINIELPDDATGSVEVVIGNITQNVNIKDGKASVTIANLSAGQYSAAIQYSGDNKYNGAKTDVLFNVNKHESKVDISADDIEIGKTAVVTINVTPGATGNVTVVVNGKSQVVELKDSKTTLTIENLAAGDYKVEATYNGDAKYLASSNNASFKVSKISGYDIKVNAGEVNEGEDATIIVVLPKDATGNVTLVMNNKPYFAKVSDGMAKVVVPSVSAGTHDFIVNYSGDDKYDKSTVNGTIKVNKKAATLIVEDLVKYYKGDEKLTAKLVDGRGNPIANADVAFNINGKDYIRKTNNEGIASMNINLVAGTYNVAVKYNESSVNVTVTVKSTIVADDLVKMYQDPTRFYAKFLDSTGKALANTQVRFNINGVFYTKTTNNDGVADLGIMLRPGTYILTAYNPANGEERGITITVKSLIVQSDLTKYYLNASRFQATIYNKDGSLAVNKEVTFNINGVFYHKTTDSNGVASLGIALRPGEYIITTIVDGLDIGNKVTVLPTLVTKDLDMKYLDGSDFTAQTLDGQGKPLANQNVSFNVNGVFYHKVTNEDGIASLKIRLMSGEYIITSSWNNFQTGNTIKISP</sequence>
<dbReference type="InterPro" id="IPR011047">
    <property type="entry name" value="Quinoprotein_ADH-like_sf"/>
</dbReference>
<dbReference type="SUPFAM" id="SSF63829">
    <property type="entry name" value="Calcium-dependent phosphotriesterase"/>
    <property type="match status" value="1"/>
</dbReference>
<dbReference type="InterPro" id="IPR018391">
    <property type="entry name" value="PQQ_b-propeller_rpt"/>
</dbReference>
<dbReference type="EMBL" id="CP017803">
    <property type="protein sequence ID" value="ATZ59814.1"/>
    <property type="molecule type" value="Genomic_DNA"/>
</dbReference>
<organism evidence="3 4">
    <name type="scientific">Methanobrevibacter smithii</name>
    <dbReference type="NCBI Taxonomy" id="2173"/>
    <lineage>
        <taxon>Archaea</taxon>
        <taxon>Methanobacteriati</taxon>
        <taxon>Methanobacteriota</taxon>
        <taxon>Methanomada group</taxon>
        <taxon>Methanobacteria</taxon>
        <taxon>Methanobacteriales</taxon>
        <taxon>Methanobacteriaceae</taxon>
        <taxon>Methanobrevibacter</taxon>
    </lineage>
</organism>
<protein>
    <recommendedName>
        <fullName evidence="5">Adhesin-like protein</fullName>
    </recommendedName>
</protein>
<dbReference type="InterPro" id="IPR002372">
    <property type="entry name" value="PQQ_rpt_dom"/>
</dbReference>
<dbReference type="Gene3D" id="2.60.40.10">
    <property type="entry name" value="Immunoglobulins"/>
    <property type="match status" value="6"/>
</dbReference>
<dbReference type="InterPro" id="IPR013783">
    <property type="entry name" value="Ig-like_fold"/>
</dbReference>
<evidence type="ECO:0008006" key="5">
    <source>
        <dbReference type="Google" id="ProtNLM"/>
    </source>
</evidence>
<evidence type="ECO:0000313" key="3">
    <source>
        <dbReference type="EMBL" id="ATZ59814.1"/>
    </source>
</evidence>
<gene>
    <name evidence="3" type="ORF">BK798_04960</name>
</gene>
<dbReference type="Gene3D" id="2.160.20.10">
    <property type="entry name" value="Single-stranded right-handed beta-helix, Pectin lyase-like"/>
    <property type="match status" value="1"/>
</dbReference>
<evidence type="ECO:0000313" key="4">
    <source>
        <dbReference type="Proteomes" id="UP000232133"/>
    </source>
</evidence>
<dbReference type="GeneID" id="35118704"/>
<dbReference type="InterPro" id="IPR011050">
    <property type="entry name" value="Pectin_lyase_fold/virulence"/>
</dbReference>
<dbReference type="InterPro" id="IPR012334">
    <property type="entry name" value="Pectin_lyas_fold"/>
</dbReference>
<dbReference type="SMART" id="SM00564">
    <property type="entry name" value="PQQ"/>
    <property type="match status" value="3"/>
</dbReference>
<dbReference type="Proteomes" id="UP000232133">
    <property type="component" value="Chromosome"/>
</dbReference>
<dbReference type="InterPro" id="IPR006626">
    <property type="entry name" value="PbH1"/>
</dbReference>
<dbReference type="SMART" id="SM00710">
    <property type="entry name" value="PbH1"/>
    <property type="match status" value="11"/>
</dbReference>
<dbReference type="SUPFAM" id="SSF50998">
    <property type="entry name" value="Quinoprotein alcohol dehydrogenase-like"/>
    <property type="match status" value="1"/>
</dbReference>
<dbReference type="RefSeq" id="WP_100815517.1">
    <property type="nucleotide sequence ID" value="NZ_CP017803.1"/>
</dbReference>
<evidence type="ECO:0000259" key="1">
    <source>
        <dbReference type="Pfam" id="PF13360"/>
    </source>
</evidence>
<reference evidence="3 4" key="1">
    <citation type="submission" date="2016-10" db="EMBL/GenBank/DDBJ databases">
        <authorList>
            <person name="Varghese N."/>
        </authorList>
    </citation>
    <scope>NUCLEOTIDE SEQUENCE [LARGE SCALE GENOMIC DNA]</scope>
    <source>
        <strain evidence="3 4">KB11</strain>
    </source>
</reference>
<dbReference type="Gene3D" id="2.40.10.480">
    <property type="match status" value="1"/>
</dbReference>